<keyword evidence="3" id="KW-0804">Transcription</keyword>
<dbReference type="Proteomes" id="UP001162881">
    <property type="component" value="Unassembled WGS sequence"/>
</dbReference>
<evidence type="ECO:0000256" key="4">
    <source>
        <dbReference type="SAM" id="MobiDB-lite"/>
    </source>
</evidence>
<dbReference type="PANTHER" id="PTHR30146:SF153">
    <property type="entry name" value="LACTOSE OPERON REPRESSOR"/>
    <property type="match status" value="1"/>
</dbReference>
<keyword evidence="7" id="KW-1185">Reference proteome</keyword>
<dbReference type="SUPFAM" id="SSF53822">
    <property type="entry name" value="Periplasmic binding protein-like I"/>
    <property type="match status" value="1"/>
</dbReference>
<name>A0ABT0BG78_9SPHN</name>
<dbReference type="PANTHER" id="PTHR30146">
    <property type="entry name" value="LACI-RELATED TRANSCRIPTIONAL REPRESSOR"/>
    <property type="match status" value="1"/>
</dbReference>
<feature type="region of interest" description="Disordered" evidence="4">
    <location>
        <begin position="284"/>
        <end position="303"/>
    </location>
</feature>
<reference evidence="6" key="1">
    <citation type="submission" date="2022-03" db="EMBL/GenBank/DDBJ databases">
        <title>Identification of a novel bacterium isolated from mangrove sediments.</title>
        <authorList>
            <person name="Pan X."/>
        </authorList>
    </citation>
    <scope>NUCLEOTIDE SEQUENCE</scope>
    <source>
        <strain evidence="6">B1949</strain>
    </source>
</reference>
<comment type="caution">
    <text evidence="6">The sequence shown here is derived from an EMBL/GenBank/DDBJ whole genome shotgun (WGS) entry which is preliminary data.</text>
</comment>
<dbReference type="InterPro" id="IPR000843">
    <property type="entry name" value="HTH_LacI"/>
</dbReference>
<feature type="domain" description="HTH lacI-type" evidence="5">
    <location>
        <begin position="183"/>
        <end position="237"/>
    </location>
</feature>
<feature type="region of interest" description="Disordered" evidence="4">
    <location>
        <begin position="1"/>
        <end position="52"/>
    </location>
</feature>
<dbReference type="Gene3D" id="3.40.50.2300">
    <property type="match status" value="2"/>
</dbReference>
<dbReference type="Pfam" id="PF13377">
    <property type="entry name" value="Peripla_BP_3"/>
    <property type="match status" value="1"/>
</dbReference>
<dbReference type="SUPFAM" id="SSF47413">
    <property type="entry name" value="lambda repressor-like DNA-binding domains"/>
    <property type="match status" value="1"/>
</dbReference>
<keyword evidence="2" id="KW-0238">DNA-binding</keyword>
<evidence type="ECO:0000313" key="7">
    <source>
        <dbReference type="Proteomes" id="UP001162881"/>
    </source>
</evidence>
<gene>
    <name evidence="6" type="ORF">MTR62_13915</name>
</gene>
<evidence type="ECO:0000259" key="5">
    <source>
        <dbReference type="PROSITE" id="PS50932"/>
    </source>
</evidence>
<dbReference type="RefSeq" id="WP_244021889.1">
    <property type="nucleotide sequence ID" value="NZ_JALHLF010000060.1"/>
</dbReference>
<dbReference type="InterPro" id="IPR046335">
    <property type="entry name" value="LacI/GalR-like_sensor"/>
</dbReference>
<keyword evidence="1" id="KW-0805">Transcription regulation</keyword>
<evidence type="ECO:0000256" key="2">
    <source>
        <dbReference type="ARBA" id="ARBA00023125"/>
    </source>
</evidence>
<feature type="region of interest" description="Disordered" evidence="4">
    <location>
        <begin position="107"/>
        <end position="127"/>
    </location>
</feature>
<organism evidence="6 7">
    <name type="scientific">Novosphingobium organovorum</name>
    <dbReference type="NCBI Taxonomy" id="2930092"/>
    <lineage>
        <taxon>Bacteria</taxon>
        <taxon>Pseudomonadati</taxon>
        <taxon>Pseudomonadota</taxon>
        <taxon>Alphaproteobacteria</taxon>
        <taxon>Sphingomonadales</taxon>
        <taxon>Sphingomonadaceae</taxon>
        <taxon>Novosphingobium</taxon>
    </lineage>
</organism>
<dbReference type="CDD" id="cd01392">
    <property type="entry name" value="HTH_LacI"/>
    <property type="match status" value="1"/>
</dbReference>
<evidence type="ECO:0000256" key="1">
    <source>
        <dbReference type="ARBA" id="ARBA00023015"/>
    </source>
</evidence>
<dbReference type="SMART" id="SM00354">
    <property type="entry name" value="HTH_LACI"/>
    <property type="match status" value="1"/>
</dbReference>
<protein>
    <submittedName>
        <fullName evidence="6">LacI family transcriptional regulator</fullName>
    </submittedName>
</protein>
<feature type="compositionally biased region" description="Low complexity" evidence="4">
    <location>
        <begin position="28"/>
        <end position="38"/>
    </location>
</feature>
<dbReference type="EMBL" id="JALHLF010000060">
    <property type="protein sequence ID" value="MCJ2183779.1"/>
    <property type="molecule type" value="Genomic_DNA"/>
</dbReference>
<sequence>MNRPAPDSAPPPETEGSPETDTLPGADTPPGSGCEGEPPASPPAAPGAPAAATALHRRLDSLRHWPVRELALIAGVSARTINRFFKDPAQIGERMRRKLESALGELPLRQHDGSPPTPAPGAPAAETGHAALPQETDRTPALPERRPEAEPLPPCEVYELNEPLIENQDQVTCAVTPDSPARLTITEIAQLAGVSTKTISRYLNDSPLLSTAMRERVEAVVSQTGFVPNAQARALALRRNFLIALVHAGGDRAVRDAVEDGMLDAMAGSDLALVVHRLDGDRARDAARANGPTAHDEAEGAPDGAGRISALQDFLARHSPSGIVVLPPLAEQAMIAQVCERAQVRCVRLGRSAPALLPAAQAPLPPGGGIETLASNDRAAMAQIVHWLVELGHHRIGLVGGPESSLCAQERELGYLDAMADHDLDRGPALIEAGDNSFASGIAAGHLLLEVSPRPSAIVAANDAMATGVIHAAAAAGLAVPDDLSVVGFDDSPLAAMTCPPLTSMQVPWRAMGREAVRRLRRESPASHAVTLDTDRSAPAAENAFAARLVERGSVRALVRPAPARAILIDPAP</sequence>
<dbReference type="Pfam" id="PF00356">
    <property type="entry name" value="LacI"/>
    <property type="match status" value="1"/>
</dbReference>
<dbReference type="PROSITE" id="PS50932">
    <property type="entry name" value="HTH_LACI_2"/>
    <property type="match status" value="1"/>
</dbReference>
<accession>A0ABT0BG78</accession>
<dbReference type="Gene3D" id="1.10.260.40">
    <property type="entry name" value="lambda repressor-like DNA-binding domains"/>
    <property type="match status" value="1"/>
</dbReference>
<dbReference type="InterPro" id="IPR028082">
    <property type="entry name" value="Peripla_BP_I"/>
</dbReference>
<dbReference type="PROSITE" id="PS00356">
    <property type="entry name" value="HTH_LACI_1"/>
    <property type="match status" value="1"/>
</dbReference>
<proteinExistence type="predicted"/>
<dbReference type="InterPro" id="IPR010982">
    <property type="entry name" value="Lambda_DNA-bd_dom_sf"/>
</dbReference>
<evidence type="ECO:0000313" key="6">
    <source>
        <dbReference type="EMBL" id="MCJ2183779.1"/>
    </source>
</evidence>
<evidence type="ECO:0000256" key="3">
    <source>
        <dbReference type="ARBA" id="ARBA00023163"/>
    </source>
</evidence>